<dbReference type="PANTHER" id="PTHR43833">
    <property type="entry name" value="POTASSIUM CHANNEL PROTEIN 2-RELATED-RELATED"/>
    <property type="match status" value="1"/>
</dbReference>
<feature type="domain" description="RCK N-terminal" evidence="7">
    <location>
        <begin position="13"/>
        <end position="134"/>
    </location>
</feature>
<evidence type="ECO:0000256" key="2">
    <source>
        <dbReference type="ARBA" id="ARBA00022448"/>
    </source>
</evidence>
<dbReference type="InterPro" id="IPR036721">
    <property type="entry name" value="RCK_C_sf"/>
</dbReference>
<dbReference type="GO" id="GO:0005886">
    <property type="term" value="C:plasma membrane"/>
    <property type="evidence" value="ECO:0007669"/>
    <property type="project" value="InterPro"/>
</dbReference>
<dbReference type="AlphaFoldDB" id="A0A6S6R7N8"/>
<dbReference type="NCBIfam" id="NF007039">
    <property type="entry name" value="PRK09496.3-2"/>
    <property type="match status" value="1"/>
</dbReference>
<evidence type="ECO:0000259" key="7">
    <source>
        <dbReference type="PROSITE" id="PS51201"/>
    </source>
</evidence>
<keyword evidence="4" id="KW-0630">Potassium</keyword>
<evidence type="ECO:0000256" key="1">
    <source>
        <dbReference type="ARBA" id="ARBA00017378"/>
    </source>
</evidence>
<dbReference type="PANTHER" id="PTHR43833:SF5">
    <property type="entry name" value="TRK SYSTEM POTASSIUM UPTAKE PROTEIN TRKA"/>
    <property type="match status" value="1"/>
</dbReference>
<evidence type="ECO:0000256" key="5">
    <source>
        <dbReference type="ARBA" id="ARBA00023027"/>
    </source>
</evidence>
<keyword evidence="10" id="KW-1185">Reference proteome</keyword>
<reference evidence="9 10" key="1">
    <citation type="journal article" date="2016" name="Int. J. Syst. Evol. Microbiol.">
        <title>Descriptions of Anaerotaenia torta gen. nov., sp. nov. and Anaerocolumna cellulosilytica gen. nov., sp. nov. isolated from a methanogenic reactor of cattle waste.</title>
        <authorList>
            <person name="Uek A."/>
            <person name="Ohtaki Y."/>
            <person name="Kaku N."/>
            <person name="Ueki K."/>
        </authorList>
    </citation>
    <scope>NUCLEOTIDE SEQUENCE [LARGE SCALE GENOMIC DNA]</scope>
    <source>
        <strain evidence="9 10">SN021</strain>
    </source>
</reference>
<dbReference type="InterPro" id="IPR003148">
    <property type="entry name" value="RCK_N"/>
</dbReference>
<dbReference type="NCBIfam" id="NF007033">
    <property type="entry name" value="PRK09496.1-5"/>
    <property type="match status" value="1"/>
</dbReference>
<proteinExistence type="predicted"/>
<evidence type="ECO:0000259" key="8">
    <source>
        <dbReference type="PROSITE" id="PS51202"/>
    </source>
</evidence>
<dbReference type="EMBL" id="AP023367">
    <property type="protein sequence ID" value="BCJ95372.1"/>
    <property type="molecule type" value="Genomic_DNA"/>
</dbReference>
<dbReference type="NCBIfam" id="NF007032">
    <property type="entry name" value="PRK09496.1-4"/>
    <property type="match status" value="1"/>
</dbReference>
<dbReference type="Pfam" id="PF02080">
    <property type="entry name" value="TrkA_C"/>
    <property type="match status" value="1"/>
</dbReference>
<dbReference type="Pfam" id="PF02254">
    <property type="entry name" value="TrkA_N"/>
    <property type="match status" value="2"/>
</dbReference>
<dbReference type="InterPro" id="IPR006037">
    <property type="entry name" value="RCK_C"/>
</dbReference>
<evidence type="ECO:0000313" key="10">
    <source>
        <dbReference type="Proteomes" id="UP000515561"/>
    </source>
</evidence>
<evidence type="ECO:0000256" key="4">
    <source>
        <dbReference type="ARBA" id="ARBA00022958"/>
    </source>
</evidence>
<gene>
    <name evidence="9" type="primary">trkA</name>
    <name evidence="9" type="ORF">acsn021_29410</name>
</gene>
<keyword evidence="5" id="KW-0520">NAD</keyword>
<organism evidence="9 10">
    <name type="scientific">Anaerocolumna cellulosilytica</name>
    <dbReference type="NCBI Taxonomy" id="433286"/>
    <lineage>
        <taxon>Bacteria</taxon>
        <taxon>Bacillati</taxon>
        <taxon>Bacillota</taxon>
        <taxon>Clostridia</taxon>
        <taxon>Lachnospirales</taxon>
        <taxon>Lachnospiraceae</taxon>
        <taxon>Anaerocolumna</taxon>
    </lineage>
</organism>
<evidence type="ECO:0000256" key="3">
    <source>
        <dbReference type="ARBA" id="ARBA00022538"/>
    </source>
</evidence>
<keyword evidence="6" id="KW-0406">Ion transport</keyword>
<keyword evidence="3" id="KW-0633">Potassium transport</keyword>
<dbReference type="GO" id="GO:0015079">
    <property type="term" value="F:potassium ion transmembrane transporter activity"/>
    <property type="evidence" value="ECO:0007669"/>
    <property type="project" value="InterPro"/>
</dbReference>
<feature type="domain" description="RCK C-terminal" evidence="8">
    <location>
        <begin position="385"/>
        <end position="466"/>
    </location>
</feature>
<accession>A0A6S6R7N8</accession>
<dbReference type="InterPro" id="IPR036291">
    <property type="entry name" value="NAD(P)-bd_dom_sf"/>
</dbReference>
<dbReference type="InterPro" id="IPR006036">
    <property type="entry name" value="K_uptake_TrkA"/>
</dbReference>
<dbReference type="PRINTS" id="PR00335">
    <property type="entry name" value="KUPTAKETRKA"/>
</dbReference>
<dbReference type="PROSITE" id="PS51201">
    <property type="entry name" value="RCK_N"/>
    <property type="match status" value="2"/>
</dbReference>
<feature type="domain" description="RCK C-terminal" evidence="8">
    <location>
        <begin position="154"/>
        <end position="237"/>
    </location>
</feature>
<dbReference type="Proteomes" id="UP000515561">
    <property type="component" value="Chromosome"/>
</dbReference>
<dbReference type="SUPFAM" id="SSF51735">
    <property type="entry name" value="NAD(P)-binding Rossmann-fold domains"/>
    <property type="match status" value="2"/>
</dbReference>
<protein>
    <recommendedName>
        <fullName evidence="1">Trk system potassium uptake protein TrkA</fullName>
    </recommendedName>
</protein>
<dbReference type="NCBIfam" id="NF007041">
    <property type="entry name" value="PRK09496.3-4"/>
    <property type="match status" value="1"/>
</dbReference>
<dbReference type="SUPFAM" id="SSF116726">
    <property type="entry name" value="TrkA C-terminal domain-like"/>
    <property type="match status" value="2"/>
</dbReference>
<sequence>MWYGTLRAVCGTKMDIIIVGDGKVGYALAEQLTKESHNITIIDKNETALRKADNTLDVMCVKGNGARASVLLEAGVEEADLVIAVTSRDEMNMLTCLTAKKLSGNVRTIARIRDPEYYEEYISLQEQMGIDMVINPEFTAAQEIANILQFPSAMNIELFFGGKERLIDFRVQEGDLLVGNKLSKISGKLPQNILFVAVERDGEAFIPNGDFEFQVYDRVYVMGQITGITNLFKILGRYIQKINTVMMVGGGRTSYYLSKIISKLGMVIKIIEINSEKCLELSELIEEATIIEGDGTDQEVLDSENIEEVDAFIAMTGRDEENLFTAMYGIEKGVDKVITIATRIRIPEIMNKLGLDSIIDPKMITTSYIIGYVRGMQNSRGSIVDALYKIVDGKAEVISFIATGSSRLLNIPIKNLPLKKEIIIACIQHRSTVTIPHGNEKIAVGDKVLIVTKNSHVIKDLNDILE</sequence>
<dbReference type="InterPro" id="IPR050721">
    <property type="entry name" value="Trk_Ktr_HKT_K-transport"/>
</dbReference>
<dbReference type="PROSITE" id="PS51202">
    <property type="entry name" value="RCK_C"/>
    <property type="match status" value="2"/>
</dbReference>
<keyword evidence="2" id="KW-0813">Transport</keyword>
<name>A0A6S6R7N8_9FIRM</name>
<dbReference type="NCBIfam" id="NF007031">
    <property type="entry name" value="PRK09496.1-2"/>
    <property type="match status" value="1"/>
</dbReference>
<dbReference type="Gene3D" id="3.40.50.720">
    <property type="entry name" value="NAD(P)-binding Rossmann-like Domain"/>
    <property type="match status" value="2"/>
</dbReference>
<dbReference type="KEGG" id="acel:acsn021_29410"/>
<evidence type="ECO:0000256" key="6">
    <source>
        <dbReference type="ARBA" id="ARBA00023065"/>
    </source>
</evidence>
<feature type="domain" description="RCK N-terminal" evidence="7">
    <location>
        <begin position="242"/>
        <end position="363"/>
    </location>
</feature>
<evidence type="ECO:0000313" key="9">
    <source>
        <dbReference type="EMBL" id="BCJ95372.1"/>
    </source>
</evidence>
<dbReference type="Gene3D" id="3.30.70.1450">
    <property type="entry name" value="Regulator of K+ conductance, C-terminal domain"/>
    <property type="match status" value="2"/>
</dbReference>